<name>A0ABU9XBN3_9BACI</name>
<dbReference type="Proteomes" id="UP001444625">
    <property type="component" value="Unassembled WGS sequence"/>
</dbReference>
<organism evidence="1 2">
    <name type="scientific">Ornithinibacillus xuwenensis</name>
    <dbReference type="NCBI Taxonomy" id="3144668"/>
    <lineage>
        <taxon>Bacteria</taxon>
        <taxon>Bacillati</taxon>
        <taxon>Bacillota</taxon>
        <taxon>Bacilli</taxon>
        <taxon>Bacillales</taxon>
        <taxon>Bacillaceae</taxon>
        <taxon>Ornithinibacillus</taxon>
    </lineage>
</organism>
<comment type="caution">
    <text evidence="1">The sequence shown here is derived from an EMBL/GenBank/DDBJ whole genome shotgun (WGS) entry which is preliminary data.</text>
</comment>
<protein>
    <submittedName>
        <fullName evidence="1">Uncharacterized protein</fullName>
    </submittedName>
</protein>
<proteinExistence type="predicted"/>
<evidence type="ECO:0000313" key="2">
    <source>
        <dbReference type="Proteomes" id="UP001444625"/>
    </source>
</evidence>
<gene>
    <name evidence="1" type="ORF">ABC228_00540</name>
</gene>
<dbReference type="EMBL" id="JBDIML010000001">
    <property type="protein sequence ID" value="MEN2765662.1"/>
    <property type="molecule type" value="Genomic_DNA"/>
</dbReference>
<reference evidence="1 2" key="1">
    <citation type="submission" date="2024-05" db="EMBL/GenBank/DDBJ databases">
        <authorList>
            <person name="Haq I."/>
            <person name="Ullah Z."/>
            <person name="Ahmad R."/>
            <person name="Li M."/>
            <person name="Tong Y."/>
        </authorList>
    </citation>
    <scope>NUCLEOTIDE SEQUENCE [LARGE SCALE GENOMIC DNA]</scope>
    <source>
        <strain evidence="1 2">16A2E</strain>
    </source>
</reference>
<dbReference type="RefSeq" id="WP_345823138.1">
    <property type="nucleotide sequence ID" value="NZ_JBDIML010000001.1"/>
</dbReference>
<keyword evidence="2" id="KW-1185">Reference proteome</keyword>
<accession>A0ABU9XBN3</accession>
<evidence type="ECO:0000313" key="1">
    <source>
        <dbReference type="EMBL" id="MEN2765662.1"/>
    </source>
</evidence>
<sequence>MGYFEVVDPYYALIKAESKEDAKKEYNSTVADLDDIEDIFEVPENYDLVRFSQVPGEDKKLLDPKEILKEFVDPDSNLLIIDGTLM</sequence>